<gene>
    <name evidence="3" type="ORF">SSLN_LOCUS17516</name>
</gene>
<evidence type="ECO:0000313" key="5">
    <source>
        <dbReference type="WBParaSite" id="SSLN_0001818001-mRNA-1"/>
    </source>
</evidence>
<evidence type="ECO:0000256" key="1">
    <source>
        <dbReference type="ARBA" id="ARBA00022737"/>
    </source>
</evidence>
<dbReference type="OrthoDB" id="5984158at2759"/>
<name>A0A183TM18_SCHSO</name>
<feature type="domain" description="Fibronectin type-III" evidence="2">
    <location>
        <begin position="135"/>
        <end position="238"/>
    </location>
</feature>
<evidence type="ECO:0000259" key="2">
    <source>
        <dbReference type="PROSITE" id="PS50853"/>
    </source>
</evidence>
<dbReference type="SUPFAM" id="SSF49265">
    <property type="entry name" value="Fibronectin type III"/>
    <property type="match status" value="2"/>
</dbReference>
<reference evidence="3 4" key="2">
    <citation type="submission" date="2018-11" db="EMBL/GenBank/DDBJ databases">
        <authorList>
            <consortium name="Pathogen Informatics"/>
        </authorList>
    </citation>
    <scope>NUCLEOTIDE SEQUENCE [LARGE SCALE GENOMIC DNA]</scope>
    <source>
        <strain evidence="3 4">NST_G2</strain>
    </source>
</reference>
<dbReference type="PROSITE" id="PS50853">
    <property type="entry name" value="FN3"/>
    <property type="match status" value="3"/>
</dbReference>
<dbReference type="InterPro" id="IPR003961">
    <property type="entry name" value="FN3_dom"/>
</dbReference>
<keyword evidence="1" id="KW-0677">Repeat</keyword>
<reference evidence="5" key="1">
    <citation type="submission" date="2016-06" db="UniProtKB">
        <authorList>
            <consortium name="WormBaseParasite"/>
        </authorList>
    </citation>
    <scope>IDENTIFICATION</scope>
</reference>
<dbReference type="InterPro" id="IPR013783">
    <property type="entry name" value="Ig-like_fold"/>
</dbReference>
<proteinExistence type="predicted"/>
<dbReference type="EMBL" id="UYSU01042635">
    <property type="protein sequence ID" value="VDM03902.1"/>
    <property type="molecule type" value="Genomic_DNA"/>
</dbReference>
<feature type="domain" description="Fibronectin type-III" evidence="2">
    <location>
        <begin position="39"/>
        <end position="134"/>
    </location>
</feature>
<dbReference type="WBParaSite" id="SSLN_0001818001-mRNA-1">
    <property type="protein sequence ID" value="SSLN_0001818001-mRNA-1"/>
    <property type="gene ID" value="SSLN_0001818001"/>
</dbReference>
<dbReference type="InterPro" id="IPR050991">
    <property type="entry name" value="ECM_Regulatory_Proteins"/>
</dbReference>
<organism evidence="5">
    <name type="scientific">Schistocephalus solidus</name>
    <name type="common">Tapeworm</name>
    <dbReference type="NCBI Taxonomy" id="70667"/>
    <lineage>
        <taxon>Eukaryota</taxon>
        <taxon>Metazoa</taxon>
        <taxon>Spiralia</taxon>
        <taxon>Lophotrochozoa</taxon>
        <taxon>Platyhelminthes</taxon>
        <taxon>Cestoda</taxon>
        <taxon>Eucestoda</taxon>
        <taxon>Diphyllobothriidea</taxon>
        <taxon>Diphyllobothriidae</taxon>
        <taxon>Schistocephalus</taxon>
    </lineage>
</organism>
<evidence type="ECO:0000313" key="3">
    <source>
        <dbReference type="EMBL" id="VDM03902.1"/>
    </source>
</evidence>
<dbReference type="Proteomes" id="UP000275846">
    <property type="component" value="Unassembled WGS sequence"/>
</dbReference>
<keyword evidence="4" id="KW-1185">Reference proteome</keyword>
<dbReference type="CDD" id="cd00063">
    <property type="entry name" value="FN3"/>
    <property type="match status" value="2"/>
</dbReference>
<dbReference type="STRING" id="70667.A0A183TM18"/>
<dbReference type="Pfam" id="PF00041">
    <property type="entry name" value="fn3"/>
    <property type="match status" value="2"/>
</dbReference>
<protein>
    <submittedName>
        <fullName evidence="5">Fibronectin type III domain-containing protein</fullName>
    </submittedName>
</protein>
<dbReference type="AlphaFoldDB" id="A0A183TM18"/>
<dbReference type="SMART" id="SM00060">
    <property type="entry name" value="FN3"/>
    <property type="match status" value="3"/>
</dbReference>
<sequence length="377" mass="40759">MHPSLDGDPNVPIVDSCVLSASAVRQSRPQSDGSVVTAADSTLSARVERVTENTVHFKWTQPASDDHEYVLLRATPTTGDGTSVQARVAVVDGQGSLANLEPYTNYVTSVDYLNAGDNTKSLLIDTGRLRTWPGAPSPPTIKSVVSTGDRSIQVSWYAPEKSNGKIREYMAACYLLGYSIPAASKRVNAQTLSAELTYLSSNSQYECDVTATTEGVGWMQGGGRTSSERSSLVKTWPGTTEQPMIKSAIARGPRSVYLEWWRPNSVYGNLDHYRVTMARNDEPGSAKEIKTKSDSLNLLITQLQPNTEYRLIIRAYVLPNEEGQGGGYSEPSVSKLVTTSADGPIASVNGFDSIEKYNWESGAIYNDGGASVPEIAN</sequence>
<feature type="domain" description="Fibronectin type-III" evidence="2">
    <location>
        <begin position="242"/>
        <end position="342"/>
    </location>
</feature>
<dbReference type="Gene3D" id="2.60.40.10">
    <property type="entry name" value="Immunoglobulins"/>
    <property type="match status" value="3"/>
</dbReference>
<accession>A0A183TM18</accession>
<dbReference type="PANTHER" id="PTHR46708">
    <property type="entry name" value="TENASCIN"/>
    <property type="match status" value="1"/>
</dbReference>
<dbReference type="PANTHER" id="PTHR46708:SF2">
    <property type="entry name" value="FIBRONECTIN TYPE-III DOMAIN-CONTAINING PROTEIN"/>
    <property type="match status" value="1"/>
</dbReference>
<dbReference type="InterPro" id="IPR036116">
    <property type="entry name" value="FN3_sf"/>
</dbReference>
<evidence type="ECO:0000313" key="4">
    <source>
        <dbReference type="Proteomes" id="UP000275846"/>
    </source>
</evidence>